<keyword evidence="3 23" id="KW-0436">Ligase</keyword>
<dbReference type="NCBIfam" id="TIGR02777">
    <property type="entry name" value="LigD_PE_dom"/>
    <property type="match status" value="1"/>
</dbReference>
<dbReference type="GO" id="GO:0003910">
    <property type="term" value="F:DNA ligase (ATP) activity"/>
    <property type="evidence" value="ECO:0007669"/>
    <property type="project" value="UniProtKB-EC"/>
</dbReference>
<dbReference type="EMBL" id="CP080590">
    <property type="protein sequence ID" value="QYO77628.1"/>
    <property type="molecule type" value="Genomic_DNA"/>
</dbReference>
<dbReference type="SUPFAM" id="SSF56091">
    <property type="entry name" value="DNA ligase/mRNA capping enzyme, catalytic domain"/>
    <property type="match status" value="1"/>
</dbReference>
<keyword evidence="6" id="KW-0540">Nuclease</keyword>
<evidence type="ECO:0000256" key="3">
    <source>
        <dbReference type="ARBA" id="ARBA00022598"/>
    </source>
</evidence>
<dbReference type="NCBIfam" id="TIGR02776">
    <property type="entry name" value="NHEJ_ligase_prk"/>
    <property type="match status" value="1"/>
</dbReference>
<dbReference type="NCBIfam" id="TIGR02778">
    <property type="entry name" value="ligD_pol"/>
    <property type="match status" value="1"/>
</dbReference>
<dbReference type="Pfam" id="PF04679">
    <property type="entry name" value="DNA_ligase_A_C"/>
    <property type="match status" value="1"/>
</dbReference>
<evidence type="ECO:0000256" key="19">
    <source>
        <dbReference type="ARBA" id="ARBA00029943"/>
    </source>
</evidence>
<evidence type="ECO:0000256" key="14">
    <source>
        <dbReference type="ARBA" id="ARBA00023125"/>
    </source>
</evidence>
<evidence type="ECO:0000256" key="16">
    <source>
        <dbReference type="ARBA" id="ARBA00023204"/>
    </source>
</evidence>
<dbReference type="NCBIfam" id="TIGR02779">
    <property type="entry name" value="NHEJ_ligase_lig"/>
    <property type="match status" value="1"/>
</dbReference>
<dbReference type="RefSeq" id="WP_220306082.1">
    <property type="nucleotide sequence ID" value="NZ_CP080590.1"/>
</dbReference>
<evidence type="ECO:0000256" key="8">
    <source>
        <dbReference type="ARBA" id="ARBA00022741"/>
    </source>
</evidence>
<keyword evidence="7" id="KW-0479">Metal-binding</keyword>
<comment type="cofactor">
    <cofactor evidence="1">
        <name>Mn(2+)</name>
        <dbReference type="ChEBI" id="CHEBI:29035"/>
    </cofactor>
</comment>
<evidence type="ECO:0000256" key="21">
    <source>
        <dbReference type="SAM" id="MobiDB-lite"/>
    </source>
</evidence>
<evidence type="ECO:0000259" key="22">
    <source>
        <dbReference type="PROSITE" id="PS50160"/>
    </source>
</evidence>
<keyword evidence="11" id="KW-0269">Exonuclease</keyword>
<keyword evidence="15" id="KW-0233">DNA recombination</keyword>
<evidence type="ECO:0000256" key="6">
    <source>
        <dbReference type="ARBA" id="ARBA00022722"/>
    </source>
</evidence>
<keyword evidence="24" id="KW-1185">Reference proteome</keyword>
<keyword evidence="14" id="KW-0238">DNA-binding</keyword>
<dbReference type="InterPro" id="IPR012310">
    <property type="entry name" value="DNA_ligase_ATP-dep_cent"/>
</dbReference>
<dbReference type="Pfam" id="PF21686">
    <property type="entry name" value="LigD_Prim-Pol"/>
    <property type="match status" value="1"/>
</dbReference>
<dbReference type="EC" id="6.5.1.1" evidence="2"/>
<keyword evidence="17" id="KW-0464">Manganese</keyword>
<comment type="catalytic activity">
    <reaction evidence="20">
        <text>ATP + (deoxyribonucleotide)n-3'-hydroxyl + 5'-phospho-(deoxyribonucleotide)m = (deoxyribonucleotide)n+m + AMP + diphosphate.</text>
        <dbReference type="EC" id="6.5.1.1"/>
    </reaction>
</comment>
<keyword evidence="16" id="KW-0234">DNA repair</keyword>
<evidence type="ECO:0000313" key="23">
    <source>
        <dbReference type="EMBL" id="QYO77628.1"/>
    </source>
</evidence>
<evidence type="ECO:0000256" key="11">
    <source>
        <dbReference type="ARBA" id="ARBA00022839"/>
    </source>
</evidence>
<dbReference type="Gene3D" id="2.40.50.140">
    <property type="entry name" value="Nucleic acid-binding proteins"/>
    <property type="match status" value="1"/>
</dbReference>
<dbReference type="NCBIfam" id="NF004628">
    <property type="entry name" value="PRK05972.1"/>
    <property type="match status" value="1"/>
</dbReference>
<dbReference type="InterPro" id="IPR012340">
    <property type="entry name" value="NA-bd_OB-fold"/>
</dbReference>
<keyword evidence="13" id="KW-0239">DNA-directed DNA polymerase</keyword>
<proteinExistence type="predicted"/>
<evidence type="ECO:0000256" key="5">
    <source>
        <dbReference type="ARBA" id="ARBA00022695"/>
    </source>
</evidence>
<dbReference type="InterPro" id="IPR014146">
    <property type="entry name" value="LigD_ligase_dom"/>
</dbReference>
<dbReference type="InterPro" id="IPR033651">
    <property type="entry name" value="PaeLigD_Pol-like"/>
</dbReference>
<keyword evidence="4" id="KW-0808">Transferase</keyword>
<reference evidence="23 24" key="1">
    <citation type="submission" date="2021-08" db="EMBL/GenBank/DDBJ databases">
        <title>Devosia salina sp. nov., isolated from the South China Sea sediment.</title>
        <authorList>
            <person name="Zhou Z."/>
        </authorList>
    </citation>
    <scope>NUCLEOTIDE SEQUENCE [LARGE SCALE GENOMIC DNA]</scope>
    <source>
        <strain evidence="23 24">SCS-3</strain>
    </source>
</reference>
<keyword evidence="18" id="KW-0511">Multifunctional enzyme</keyword>
<gene>
    <name evidence="23" type="primary">ligD</name>
    <name evidence="23" type="ORF">K1X15_03375</name>
</gene>
<dbReference type="Gene3D" id="3.90.920.10">
    <property type="entry name" value="DNA primase, PRIM domain"/>
    <property type="match status" value="1"/>
</dbReference>
<sequence length="852" mass="94703">MADKAQDLLKDYKAKRDFAKTQEPPGAAPRSGKAGRGSFVVQKHDATRLHYDFRIELDGVLKSWAVTKGPSNNPSDKRLAVRVEDHPLEYGGFEGTIPEGEYGGGTVMLWDRGTWEPIGDPHEGLEKGDLKLRLFGERMKGEYVLVHMKGRDTRRRNAPDRENWLLIKHRDSYARDKDTLTTRFTRSVATGRDFKAIANGNAPEKPSDVPAEAVWHSDPEEAEKADQKTRLAATAGKGKTPAFRPVQLATLVDSVPAGEGWLFEMKYDGYRCLAAIAGDNVRLFTRNGLDWTEQFGALVEPFQKLKIGSALIDGEICAFDDRGRTDFSTLKSVLSNGGRLEFFAFDLLEADGKDMTNLPLVERKAQLQKLLAKSAKKDPVQYSSHVAGHGQKVLDALCRDGHEGVIAKRADAPYRGERSKSWLKIKCLKRQEFVVGGWSPSSKRRGFASLLLGTWDGDRLLYRGRVGTGFTQDLLDELNLKLKKLARKTSPFDAVPKDRARGAHWVTPQLVAEIAYTELTPDDILRHPSFIGLRGDKPAREVRMEKPLAIDDDGEAVAEKLGVRLTSPDRVVYPGQGITKSQLVAYYEDVAEAILPHIKDRPLSLVRCPQGRTRHCFFQKHDTGGFPEQLHSRPIPEKDGERKDYFYVDDLAGLVAGTQMNVLEWHIWGSHFANLEKPDRLVFDIDPDEGLDFSAITSAAIDIRDHLADIGLTSFPMVSGGKGLHVIVPLQPHAEWPEVKAFCKGLARNLADAEPDRFTANLSKARRKGRLFIDYLRNERGSTAICPWSVRSREGAPVAVPVGWDEVPALKAANGFSLAAAADRAKGGDAWPDYFKRKQKLTASMQAAFAPE</sequence>
<dbReference type="InterPro" id="IPR012309">
    <property type="entry name" value="DNA_ligase_ATP-dep_C"/>
</dbReference>
<dbReference type="InterPro" id="IPR014144">
    <property type="entry name" value="LigD_PE_domain"/>
</dbReference>
<keyword evidence="12" id="KW-0067">ATP-binding</keyword>
<evidence type="ECO:0000256" key="13">
    <source>
        <dbReference type="ARBA" id="ARBA00022932"/>
    </source>
</evidence>
<keyword evidence="9" id="KW-0227">DNA damage</keyword>
<dbReference type="CDD" id="cd04862">
    <property type="entry name" value="PaeLigD_Pol_like"/>
    <property type="match status" value="1"/>
</dbReference>
<organism evidence="23 24">
    <name type="scientific">Devosia salina</name>
    <dbReference type="NCBI Taxonomy" id="2860336"/>
    <lineage>
        <taxon>Bacteria</taxon>
        <taxon>Pseudomonadati</taxon>
        <taxon>Pseudomonadota</taxon>
        <taxon>Alphaproteobacteria</taxon>
        <taxon>Hyphomicrobiales</taxon>
        <taxon>Devosiaceae</taxon>
        <taxon>Devosia</taxon>
    </lineage>
</organism>
<keyword evidence="10" id="KW-0378">Hydrolase</keyword>
<evidence type="ECO:0000256" key="2">
    <source>
        <dbReference type="ARBA" id="ARBA00012727"/>
    </source>
</evidence>
<dbReference type="CDD" id="cd07971">
    <property type="entry name" value="OBF_DNA_ligase_LigD"/>
    <property type="match status" value="1"/>
</dbReference>
<dbReference type="Pfam" id="PF13298">
    <property type="entry name" value="LigD_N"/>
    <property type="match status" value="1"/>
</dbReference>
<dbReference type="Gene3D" id="3.30.470.30">
    <property type="entry name" value="DNA ligase/mRNA capping enzyme"/>
    <property type="match status" value="1"/>
</dbReference>
<dbReference type="InterPro" id="IPR052171">
    <property type="entry name" value="NHEJ_LigD"/>
</dbReference>
<evidence type="ECO:0000256" key="1">
    <source>
        <dbReference type="ARBA" id="ARBA00001936"/>
    </source>
</evidence>
<protein>
    <recommendedName>
        <fullName evidence="2">DNA ligase (ATP)</fullName>
        <ecNumber evidence="2">6.5.1.1</ecNumber>
    </recommendedName>
    <alternativeName>
        <fullName evidence="19">NHEJ DNA polymerase</fullName>
    </alternativeName>
</protein>
<dbReference type="PANTHER" id="PTHR42705:SF2">
    <property type="entry name" value="BIFUNCTIONAL NON-HOMOLOGOUS END JOINING PROTEIN LIGD"/>
    <property type="match status" value="1"/>
</dbReference>
<dbReference type="Pfam" id="PF01068">
    <property type="entry name" value="DNA_ligase_A_M"/>
    <property type="match status" value="1"/>
</dbReference>
<evidence type="ECO:0000256" key="9">
    <source>
        <dbReference type="ARBA" id="ARBA00022763"/>
    </source>
</evidence>
<dbReference type="InterPro" id="IPR014143">
    <property type="entry name" value="NHEJ_ligase_prk"/>
</dbReference>
<evidence type="ECO:0000256" key="7">
    <source>
        <dbReference type="ARBA" id="ARBA00022723"/>
    </source>
</evidence>
<evidence type="ECO:0000256" key="20">
    <source>
        <dbReference type="ARBA" id="ARBA00034003"/>
    </source>
</evidence>
<accession>A0ABX8WGV9</accession>
<dbReference type="PROSITE" id="PS50160">
    <property type="entry name" value="DNA_LIGASE_A3"/>
    <property type="match status" value="1"/>
</dbReference>
<evidence type="ECO:0000256" key="18">
    <source>
        <dbReference type="ARBA" id="ARBA00023268"/>
    </source>
</evidence>
<evidence type="ECO:0000313" key="24">
    <source>
        <dbReference type="Proteomes" id="UP000825799"/>
    </source>
</evidence>
<evidence type="ECO:0000256" key="4">
    <source>
        <dbReference type="ARBA" id="ARBA00022679"/>
    </source>
</evidence>
<feature type="region of interest" description="Disordered" evidence="21">
    <location>
        <begin position="13"/>
        <end position="39"/>
    </location>
</feature>
<evidence type="ECO:0000256" key="15">
    <source>
        <dbReference type="ARBA" id="ARBA00023172"/>
    </source>
</evidence>
<keyword evidence="8" id="KW-0547">Nucleotide-binding</keyword>
<evidence type="ECO:0000256" key="10">
    <source>
        <dbReference type="ARBA" id="ARBA00022801"/>
    </source>
</evidence>
<keyword evidence="5" id="KW-0548">Nucleotidyltransferase</keyword>
<dbReference type="Gene3D" id="3.30.1490.70">
    <property type="match status" value="1"/>
</dbReference>
<dbReference type="InterPro" id="IPR014145">
    <property type="entry name" value="LigD_pol_dom"/>
</dbReference>
<feature type="domain" description="ATP-dependent DNA ligase family profile" evidence="22">
    <location>
        <begin position="342"/>
        <end position="426"/>
    </location>
</feature>
<dbReference type="Proteomes" id="UP000825799">
    <property type="component" value="Chromosome"/>
</dbReference>
<evidence type="ECO:0000256" key="12">
    <source>
        <dbReference type="ARBA" id="ARBA00022840"/>
    </source>
</evidence>
<dbReference type="SUPFAM" id="SSF50249">
    <property type="entry name" value="Nucleic acid-binding proteins"/>
    <property type="match status" value="1"/>
</dbReference>
<name>A0ABX8WGV9_9HYPH</name>
<dbReference type="PANTHER" id="PTHR42705">
    <property type="entry name" value="BIFUNCTIONAL NON-HOMOLOGOUS END JOINING PROTEIN LIGD"/>
    <property type="match status" value="1"/>
</dbReference>
<dbReference type="CDD" id="cd07906">
    <property type="entry name" value="Adenylation_DNA_ligase_LigD_LigC"/>
    <property type="match status" value="1"/>
</dbReference>
<evidence type="ECO:0000256" key="17">
    <source>
        <dbReference type="ARBA" id="ARBA00023211"/>
    </source>
</evidence>